<dbReference type="InterPro" id="IPR016478">
    <property type="entry name" value="GTPase_MTG1"/>
</dbReference>
<keyword evidence="1" id="KW-0547">Nucleotide-binding</keyword>
<dbReference type="PROSITE" id="PS51721">
    <property type="entry name" value="G_CP"/>
    <property type="match status" value="1"/>
</dbReference>
<dbReference type="InterPro" id="IPR027417">
    <property type="entry name" value="P-loop_NTPase"/>
</dbReference>
<dbReference type="InterPro" id="IPR006073">
    <property type="entry name" value="GTP-bd"/>
</dbReference>
<dbReference type="CDD" id="cd01856">
    <property type="entry name" value="YlqF"/>
    <property type="match status" value="1"/>
</dbReference>
<dbReference type="GO" id="GO:0005525">
    <property type="term" value="F:GTP binding"/>
    <property type="evidence" value="ECO:0007669"/>
    <property type="project" value="UniProtKB-KW"/>
</dbReference>
<dbReference type="GO" id="GO:0006412">
    <property type="term" value="P:translation"/>
    <property type="evidence" value="ECO:0007669"/>
    <property type="project" value="TreeGrafter"/>
</dbReference>
<evidence type="ECO:0000313" key="4">
    <source>
        <dbReference type="EMBL" id="SVC38378.1"/>
    </source>
</evidence>
<dbReference type="Pfam" id="PF01926">
    <property type="entry name" value="MMR_HSR1"/>
    <property type="match status" value="1"/>
</dbReference>
<dbReference type="PANTHER" id="PTHR45782">
    <property type="entry name" value="MITOCHONDRIAL RIBOSOME-ASSOCIATED GTPASE 1"/>
    <property type="match status" value="1"/>
</dbReference>
<dbReference type="SUPFAM" id="SSF52540">
    <property type="entry name" value="P-loop containing nucleoside triphosphate hydrolases"/>
    <property type="match status" value="1"/>
</dbReference>
<dbReference type="Gene3D" id="1.10.1580.10">
    <property type="match status" value="1"/>
</dbReference>
<evidence type="ECO:0000256" key="1">
    <source>
        <dbReference type="ARBA" id="ARBA00022741"/>
    </source>
</evidence>
<feature type="domain" description="CP-type G" evidence="3">
    <location>
        <begin position="33"/>
        <end position="197"/>
    </location>
</feature>
<protein>
    <recommendedName>
        <fullName evidence="3">CP-type G domain-containing protein</fullName>
    </recommendedName>
</protein>
<name>A0A382LNT3_9ZZZZ</name>
<gene>
    <name evidence="4" type="ORF">METZ01_LOCUS291232</name>
</gene>
<dbReference type="GO" id="GO:0003924">
    <property type="term" value="F:GTPase activity"/>
    <property type="evidence" value="ECO:0007669"/>
    <property type="project" value="TreeGrafter"/>
</dbReference>
<dbReference type="InterPro" id="IPR023179">
    <property type="entry name" value="GTP-bd_ortho_bundle_sf"/>
</dbReference>
<evidence type="ECO:0000259" key="3">
    <source>
        <dbReference type="PROSITE" id="PS51721"/>
    </source>
</evidence>
<keyword evidence="2" id="KW-0342">GTP-binding</keyword>
<proteinExistence type="predicted"/>
<dbReference type="Gene3D" id="3.40.50.300">
    <property type="entry name" value="P-loop containing nucleotide triphosphate hydrolases"/>
    <property type="match status" value="1"/>
</dbReference>
<evidence type="ECO:0000256" key="2">
    <source>
        <dbReference type="ARBA" id="ARBA00023134"/>
    </source>
</evidence>
<accession>A0A382LNT3</accession>
<dbReference type="PANTHER" id="PTHR45782:SF4">
    <property type="entry name" value="MITOCHONDRIAL RIBOSOME-ASSOCIATED GTPASE 1"/>
    <property type="match status" value="1"/>
</dbReference>
<reference evidence="4" key="1">
    <citation type="submission" date="2018-05" db="EMBL/GenBank/DDBJ databases">
        <authorList>
            <person name="Lanie J.A."/>
            <person name="Ng W.-L."/>
            <person name="Kazmierczak K.M."/>
            <person name="Andrzejewski T.M."/>
            <person name="Davidsen T.M."/>
            <person name="Wayne K.J."/>
            <person name="Tettelin H."/>
            <person name="Glass J.I."/>
            <person name="Rusch D."/>
            <person name="Podicherti R."/>
            <person name="Tsui H.-C.T."/>
            <person name="Winkler M.E."/>
        </authorList>
    </citation>
    <scope>NUCLEOTIDE SEQUENCE</scope>
</reference>
<organism evidence="4">
    <name type="scientific">marine metagenome</name>
    <dbReference type="NCBI Taxonomy" id="408172"/>
    <lineage>
        <taxon>unclassified sequences</taxon>
        <taxon>metagenomes</taxon>
        <taxon>ecological metagenomes</taxon>
    </lineage>
</organism>
<dbReference type="InterPro" id="IPR019991">
    <property type="entry name" value="GTP-bd_ribosome_bgen"/>
</dbReference>
<sequence>MSEKHKDISSLDRFKDVNPQEINWFPGHMYKAEKQLQQKLKRVDAVLELRDARIPFASANLEFEKLLGEKKRLVLFNKTSLSDEEATQDWTRYFQVQGIAFLFIDVLEKRGLRKILPEIRRMMQSRQERFQRKGIQPPALRLMVIGIPNVGKSSLINGITHRKATETGPTPGVTRHQEWILLDRDVELLDTPGILFPKIANLETGLQLTLTGAIKDEIVGKERIAEFLLSALHENPASRLFQHYALDPSEEEVEPELLLEAIGLKRGCLKKGGVDRQRTASMLLKDFRSGKLGRISLETPH</sequence>
<dbReference type="PIRSF" id="PIRSF006230">
    <property type="entry name" value="MG442"/>
    <property type="match status" value="1"/>
</dbReference>
<dbReference type="EMBL" id="UINC01088292">
    <property type="protein sequence ID" value="SVC38378.1"/>
    <property type="molecule type" value="Genomic_DNA"/>
</dbReference>
<dbReference type="AlphaFoldDB" id="A0A382LNT3"/>
<dbReference type="InterPro" id="IPR030378">
    <property type="entry name" value="G_CP_dom"/>
</dbReference>
<dbReference type="NCBIfam" id="TIGR03596">
    <property type="entry name" value="GTPase_YlqF"/>
    <property type="match status" value="1"/>
</dbReference>